<name>A0A4Z1E3C3_9MICO</name>
<feature type="domain" description="ABC transmembrane type-1" evidence="8">
    <location>
        <begin position="62"/>
        <end position="254"/>
    </location>
</feature>
<feature type="transmembrane region" description="Helical" evidence="7">
    <location>
        <begin position="233"/>
        <end position="254"/>
    </location>
</feature>
<evidence type="ECO:0000256" key="4">
    <source>
        <dbReference type="ARBA" id="ARBA00022692"/>
    </source>
</evidence>
<dbReference type="InterPro" id="IPR000515">
    <property type="entry name" value="MetI-like"/>
</dbReference>
<keyword evidence="4 7" id="KW-0812">Transmembrane</keyword>
<proteinExistence type="inferred from homology"/>
<feature type="transmembrane region" description="Helical" evidence="7">
    <location>
        <begin position="61"/>
        <end position="88"/>
    </location>
</feature>
<comment type="caution">
    <text evidence="9">The sequence shown here is derived from an EMBL/GenBank/DDBJ whole genome shotgun (WGS) entry which is preliminary data.</text>
</comment>
<evidence type="ECO:0000256" key="2">
    <source>
        <dbReference type="ARBA" id="ARBA00022448"/>
    </source>
</evidence>
<evidence type="ECO:0000259" key="8">
    <source>
        <dbReference type="PROSITE" id="PS50928"/>
    </source>
</evidence>
<evidence type="ECO:0000256" key="6">
    <source>
        <dbReference type="ARBA" id="ARBA00023136"/>
    </source>
</evidence>
<protein>
    <submittedName>
        <fullName evidence="9">Putative sugar ABC transporter, permease component</fullName>
    </submittedName>
</protein>
<comment type="similarity">
    <text evidence="7">Belongs to the binding-protein-dependent transport system permease family.</text>
</comment>
<reference evidence="9 10" key="1">
    <citation type="submission" date="2018-11" db="EMBL/GenBank/DDBJ databases">
        <title>Complete genome sequencing of the Actinobacteria Serinibacter sp. K3-2.</title>
        <authorList>
            <person name="Rakitin A.L."/>
            <person name="Beletsky A.V."/>
            <person name="Mardanov A.V."/>
            <person name="Ravin N.V."/>
            <person name="Gromova A.S."/>
            <person name="Filippova S.N."/>
            <person name="Gal'Chenko V.F."/>
        </authorList>
    </citation>
    <scope>NUCLEOTIDE SEQUENCE [LARGE SCALE GENOMIC DNA]</scope>
    <source>
        <strain evidence="9 10">K3-2</strain>
    </source>
</reference>
<dbReference type="PROSITE" id="PS50928">
    <property type="entry name" value="ABC_TM1"/>
    <property type="match status" value="1"/>
</dbReference>
<organism evidence="9 10">
    <name type="scientific">Serinibacter arcticus</name>
    <dbReference type="NCBI Taxonomy" id="1655435"/>
    <lineage>
        <taxon>Bacteria</taxon>
        <taxon>Bacillati</taxon>
        <taxon>Actinomycetota</taxon>
        <taxon>Actinomycetes</taxon>
        <taxon>Micrococcales</taxon>
        <taxon>Beutenbergiaceae</taxon>
        <taxon>Serinibacter</taxon>
    </lineage>
</organism>
<comment type="subcellular location">
    <subcellularLocation>
        <location evidence="1 7">Cell membrane</location>
        <topology evidence="1 7">Multi-pass membrane protein</topology>
    </subcellularLocation>
</comment>
<evidence type="ECO:0000313" key="10">
    <source>
        <dbReference type="Proteomes" id="UP000297318"/>
    </source>
</evidence>
<dbReference type="CDD" id="cd06261">
    <property type="entry name" value="TM_PBP2"/>
    <property type="match status" value="1"/>
</dbReference>
<dbReference type="GO" id="GO:0055085">
    <property type="term" value="P:transmembrane transport"/>
    <property type="evidence" value="ECO:0007669"/>
    <property type="project" value="InterPro"/>
</dbReference>
<keyword evidence="10" id="KW-1185">Reference proteome</keyword>
<dbReference type="InterPro" id="IPR035906">
    <property type="entry name" value="MetI-like_sf"/>
</dbReference>
<dbReference type="InterPro" id="IPR050901">
    <property type="entry name" value="BP-dep_ABC_trans_perm"/>
</dbReference>
<evidence type="ECO:0000313" key="9">
    <source>
        <dbReference type="EMBL" id="TGO05760.1"/>
    </source>
</evidence>
<gene>
    <name evidence="9" type="ORF">SERN_1764</name>
</gene>
<dbReference type="PANTHER" id="PTHR32243">
    <property type="entry name" value="MALTOSE TRANSPORT SYSTEM PERMEASE-RELATED"/>
    <property type="match status" value="1"/>
</dbReference>
<dbReference type="Gene3D" id="1.10.3720.10">
    <property type="entry name" value="MetI-like"/>
    <property type="match status" value="1"/>
</dbReference>
<feature type="transmembrane region" description="Helical" evidence="7">
    <location>
        <begin position="100"/>
        <end position="121"/>
    </location>
</feature>
<sequence>MTRTWWKTGIGLVLIAIMLFPIYWMVNVSLTRRDSIRRGDLVPLDFTLEHYGVVLSEQGSFLATSLLVGLGTVVVTLAVAAPAGYALAKLALPGRRTLSFLLIVAQMVPAVVMALGFYSLYSRYGLLDTIPGLIVADSTIAVPFAVMLLAAFMTGIPKELIQAAELDGASTWRTFRSVILPVSRNSAVTVALFAFLWAWSDFVFASTLNRGGGDLRPITMGIYNYIGAQNQEYGPMMATAVVASVPTAILLIVAQRYVAAGVTAGAVKD</sequence>
<keyword evidence="5 7" id="KW-1133">Transmembrane helix</keyword>
<dbReference type="AlphaFoldDB" id="A0A4Z1E3C3"/>
<dbReference type="GO" id="GO:0005886">
    <property type="term" value="C:plasma membrane"/>
    <property type="evidence" value="ECO:0007669"/>
    <property type="project" value="UniProtKB-SubCell"/>
</dbReference>
<keyword evidence="3" id="KW-1003">Cell membrane</keyword>
<feature type="transmembrane region" description="Helical" evidence="7">
    <location>
        <begin position="9"/>
        <end position="26"/>
    </location>
</feature>
<evidence type="ECO:0000256" key="3">
    <source>
        <dbReference type="ARBA" id="ARBA00022475"/>
    </source>
</evidence>
<dbReference type="PANTHER" id="PTHR32243:SF18">
    <property type="entry name" value="INNER MEMBRANE ABC TRANSPORTER PERMEASE PROTEIN YCJP"/>
    <property type="match status" value="1"/>
</dbReference>
<feature type="transmembrane region" description="Helical" evidence="7">
    <location>
        <begin position="177"/>
        <end position="199"/>
    </location>
</feature>
<evidence type="ECO:0000256" key="1">
    <source>
        <dbReference type="ARBA" id="ARBA00004651"/>
    </source>
</evidence>
<dbReference type="Proteomes" id="UP000297318">
    <property type="component" value="Unassembled WGS sequence"/>
</dbReference>
<dbReference type="Pfam" id="PF00528">
    <property type="entry name" value="BPD_transp_1"/>
    <property type="match status" value="1"/>
</dbReference>
<dbReference type="RefSeq" id="WP_135849711.1">
    <property type="nucleotide sequence ID" value="NZ_RHPJ01000002.1"/>
</dbReference>
<evidence type="ECO:0000256" key="5">
    <source>
        <dbReference type="ARBA" id="ARBA00022989"/>
    </source>
</evidence>
<keyword evidence="6 7" id="KW-0472">Membrane</keyword>
<keyword evidence="2 7" id="KW-0813">Transport</keyword>
<accession>A0A4Z1E3C3</accession>
<dbReference type="SUPFAM" id="SSF161098">
    <property type="entry name" value="MetI-like"/>
    <property type="match status" value="1"/>
</dbReference>
<dbReference type="EMBL" id="RHPJ01000002">
    <property type="protein sequence ID" value="TGO05760.1"/>
    <property type="molecule type" value="Genomic_DNA"/>
</dbReference>
<dbReference type="OrthoDB" id="3524874at2"/>
<feature type="transmembrane region" description="Helical" evidence="7">
    <location>
        <begin position="133"/>
        <end position="156"/>
    </location>
</feature>
<evidence type="ECO:0000256" key="7">
    <source>
        <dbReference type="RuleBase" id="RU363032"/>
    </source>
</evidence>